<name>A0ABP0E673_9ASCO</name>
<dbReference type="Pfam" id="PF22782">
    <property type="entry name" value="SDE2"/>
    <property type="match status" value="1"/>
</dbReference>
<dbReference type="InterPro" id="IPR053822">
    <property type="entry name" value="SDE2-like_dom"/>
</dbReference>
<evidence type="ECO:0000259" key="3">
    <source>
        <dbReference type="Pfam" id="PF22782"/>
    </source>
</evidence>
<evidence type="ECO:0000313" key="5">
    <source>
        <dbReference type="Proteomes" id="UP001497600"/>
    </source>
</evidence>
<feature type="domain" description="SDE2-like" evidence="3">
    <location>
        <begin position="54"/>
        <end position="158"/>
    </location>
</feature>
<feature type="compositionally biased region" description="Basic and acidic residues" evidence="2">
    <location>
        <begin position="186"/>
        <end position="215"/>
    </location>
</feature>
<keyword evidence="1" id="KW-0175">Coiled coil</keyword>
<feature type="compositionally biased region" description="Acidic residues" evidence="2">
    <location>
        <begin position="163"/>
        <end position="185"/>
    </location>
</feature>
<organism evidence="4 5">
    <name type="scientific">[Candida] anglica</name>
    <dbReference type="NCBI Taxonomy" id="148631"/>
    <lineage>
        <taxon>Eukaryota</taxon>
        <taxon>Fungi</taxon>
        <taxon>Dikarya</taxon>
        <taxon>Ascomycota</taxon>
        <taxon>Saccharomycotina</taxon>
        <taxon>Pichiomycetes</taxon>
        <taxon>Debaryomycetaceae</taxon>
        <taxon>Kurtzmaniella</taxon>
    </lineage>
</organism>
<accession>A0ABP0E673</accession>
<evidence type="ECO:0000256" key="1">
    <source>
        <dbReference type="SAM" id="Coils"/>
    </source>
</evidence>
<dbReference type="Proteomes" id="UP001497600">
    <property type="component" value="Chromosome A"/>
</dbReference>
<sequence>MYLLVDIPGVDKLKFEDVENVEEKLNDLCIPCSKWICSTNGGIISARAKFPLLGGKGGFGANLKAAGGKSKGKSVGSIDLQRDLTTGERVKDLKKLKKLNNAIQNCQDEERLRLQAKREKLERAIAYYEKKLAPNEKFDDVEWEQEAEKLMDDLQETLSVAFESEDEDESESEDEDQDESSESEDEKNKSKEDNDENKKSKDLKDGHEVSIENKKAPKFASFFD</sequence>
<feature type="region of interest" description="Disordered" evidence="2">
    <location>
        <begin position="154"/>
        <end position="224"/>
    </location>
</feature>
<keyword evidence="5" id="KW-1185">Reference proteome</keyword>
<gene>
    <name evidence="4" type="ORF">CAAN4_A06414</name>
</gene>
<dbReference type="EMBL" id="OZ004253">
    <property type="protein sequence ID" value="CAK7893239.1"/>
    <property type="molecule type" value="Genomic_DNA"/>
</dbReference>
<evidence type="ECO:0000256" key="2">
    <source>
        <dbReference type="SAM" id="MobiDB-lite"/>
    </source>
</evidence>
<feature type="coiled-coil region" evidence="1">
    <location>
        <begin position="89"/>
        <end position="131"/>
    </location>
</feature>
<reference evidence="4 5" key="1">
    <citation type="submission" date="2024-01" db="EMBL/GenBank/DDBJ databases">
        <authorList>
            <consortium name="Genoscope - CEA"/>
            <person name="William W."/>
        </authorList>
    </citation>
    <scope>NUCLEOTIDE SEQUENCE [LARGE SCALE GENOMIC DNA]</scope>
    <source>
        <strain evidence="4 5">29B2s-10</strain>
    </source>
</reference>
<protein>
    <recommendedName>
        <fullName evidence="3">SDE2-like domain-containing protein</fullName>
    </recommendedName>
</protein>
<proteinExistence type="predicted"/>
<evidence type="ECO:0000313" key="4">
    <source>
        <dbReference type="EMBL" id="CAK7893239.1"/>
    </source>
</evidence>